<dbReference type="Proteomes" id="UP000192739">
    <property type="component" value="Unassembled WGS sequence"/>
</dbReference>
<dbReference type="Gene3D" id="3.40.50.720">
    <property type="entry name" value="NAD(P)-binding Rossmann-like Domain"/>
    <property type="match status" value="1"/>
</dbReference>
<dbReference type="AlphaFoldDB" id="A0A1E3S5V9"/>
<dbReference type="EMBL" id="MVHT01000089">
    <property type="protein sequence ID" value="ORA96697.1"/>
    <property type="molecule type" value="Genomic_DNA"/>
</dbReference>
<sequence length="293" mass="31401">MTTMQDKVVFITGAGRGIGAEVARRLHNKGARLVLTDLGEKELAEIGAELSGDGRVLTVVADVRDLAAMQDAAKQAVEKFGGIDVVVANAGIASYGSVLAVDPEAFKRVLDVNLLGVFHTARATLPELINRRGYLLVVSSLAAFAAAPGMASYDMSKAGAEHFANSLRLEVAHLGVDVGSAHMSWIDTALVRDSRADLPSFDELLRRLPSPLNKTTSVNKCAAAFVDGIENRRDHVYCPRWVGLLRWLKPVLSTRLGEAAIRKTAAELMPRVDAETIALGRSTSAYTQALEKP</sequence>
<comment type="caution">
    <text evidence="5">The sequence shown here is derived from an EMBL/GenBank/DDBJ whole genome shotgun (WGS) entry which is preliminary data.</text>
</comment>
<dbReference type="STRING" id="28445.BHQ20_26195"/>
<evidence type="ECO:0000313" key="5">
    <source>
        <dbReference type="EMBL" id="ORA96697.1"/>
    </source>
</evidence>
<proteinExistence type="inferred from homology"/>
<dbReference type="OrthoDB" id="3743899at2"/>
<dbReference type="GO" id="GO:0016491">
    <property type="term" value="F:oxidoreductase activity"/>
    <property type="evidence" value="ECO:0007669"/>
    <property type="project" value="UniProtKB-KW"/>
</dbReference>
<accession>A0A1E3S5V9</accession>
<dbReference type="GO" id="GO:0016020">
    <property type="term" value="C:membrane"/>
    <property type="evidence" value="ECO:0007669"/>
    <property type="project" value="TreeGrafter"/>
</dbReference>
<reference evidence="5 6" key="1">
    <citation type="submission" date="2017-02" db="EMBL/GenBank/DDBJ databases">
        <title>The new phylogeny of genus Mycobacterium.</title>
        <authorList>
            <person name="Tortoli E."/>
            <person name="Trovato A."/>
            <person name="Cirillo D.M."/>
        </authorList>
    </citation>
    <scope>NUCLEOTIDE SEQUENCE [LARGE SCALE GENOMIC DNA]</scope>
    <source>
        <strain evidence="5 6">DSM 44049</strain>
    </source>
</reference>
<dbReference type="SMART" id="SM00822">
    <property type="entry name" value="PKS_KR"/>
    <property type="match status" value="1"/>
</dbReference>
<evidence type="ECO:0000256" key="2">
    <source>
        <dbReference type="ARBA" id="ARBA00023002"/>
    </source>
</evidence>
<evidence type="ECO:0000259" key="4">
    <source>
        <dbReference type="SMART" id="SM00822"/>
    </source>
</evidence>
<organism evidence="5 6">
    <name type="scientific">Mycobacterium intermedium</name>
    <dbReference type="NCBI Taxonomy" id="28445"/>
    <lineage>
        <taxon>Bacteria</taxon>
        <taxon>Bacillati</taxon>
        <taxon>Actinomycetota</taxon>
        <taxon>Actinomycetes</taxon>
        <taxon>Mycobacteriales</taxon>
        <taxon>Mycobacteriaceae</taxon>
        <taxon>Mycobacterium</taxon>
        <taxon>Mycobacterium simiae complex</taxon>
    </lineage>
</organism>
<evidence type="ECO:0000313" key="6">
    <source>
        <dbReference type="Proteomes" id="UP000192739"/>
    </source>
</evidence>
<gene>
    <name evidence="5" type="ORF">BST27_24400</name>
</gene>
<dbReference type="CDD" id="cd05233">
    <property type="entry name" value="SDR_c"/>
    <property type="match status" value="1"/>
</dbReference>
<evidence type="ECO:0000256" key="1">
    <source>
        <dbReference type="ARBA" id="ARBA00006484"/>
    </source>
</evidence>
<keyword evidence="6" id="KW-1185">Reference proteome</keyword>
<keyword evidence="2" id="KW-0560">Oxidoreductase</keyword>
<dbReference type="PANTHER" id="PTHR44196">
    <property type="entry name" value="DEHYDROGENASE/REDUCTASE SDR FAMILY MEMBER 7B"/>
    <property type="match status" value="1"/>
</dbReference>
<dbReference type="InterPro" id="IPR036291">
    <property type="entry name" value="NAD(P)-bd_dom_sf"/>
</dbReference>
<dbReference type="PRINTS" id="PR00081">
    <property type="entry name" value="GDHRDH"/>
</dbReference>
<dbReference type="PANTHER" id="PTHR44196:SF1">
    <property type="entry name" value="DEHYDROGENASE_REDUCTASE SDR FAMILY MEMBER 7B"/>
    <property type="match status" value="1"/>
</dbReference>
<evidence type="ECO:0000256" key="3">
    <source>
        <dbReference type="RuleBase" id="RU000363"/>
    </source>
</evidence>
<dbReference type="PRINTS" id="PR00080">
    <property type="entry name" value="SDRFAMILY"/>
</dbReference>
<dbReference type="InterPro" id="IPR057326">
    <property type="entry name" value="KR_dom"/>
</dbReference>
<name>A0A1E3S5V9_MYCIE</name>
<dbReference type="NCBIfam" id="NF004526">
    <property type="entry name" value="PRK05872.1"/>
    <property type="match status" value="1"/>
</dbReference>
<comment type="similarity">
    <text evidence="1 3">Belongs to the short-chain dehydrogenases/reductases (SDR) family.</text>
</comment>
<dbReference type="InterPro" id="IPR002347">
    <property type="entry name" value="SDR_fam"/>
</dbReference>
<dbReference type="SUPFAM" id="SSF51735">
    <property type="entry name" value="NAD(P)-binding Rossmann-fold domains"/>
    <property type="match status" value="1"/>
</dbReference>
<feature type="domain" description="Ketoreductase" evidence="4">
    <location>
        <begin position="7"/>
        <end position="188"/>
    </location>
</feature>
<dbReference type="Pfam" id="PF00106">
    <property type="entry name" value="adh_short"/>
    <property type="match status" value="1"/>
</dbReference>
<protein>
    <submittedName>
        <fullName evidence="5">Short-chain dehydrogenase</fullName>
    </submittedName>
</protein>
<dbReference type="RefSeq" id="WP_069422082.1">
    <property type="nucleotide sequence ID" value="NZ_CBCRZH010000077.1"/>
</dbReference>